<name>A0ACB6R598_9PLEO</name>
<evidence type="ECO:0000313" key="1">
    <source>
        <dbReference type="EMBL" id="KAF2474255.1"/>
    </source>
</evidence>
<reference evidence="1" key="1">
    <citation type="journal article" date="2020" name="Stud. Mycol.">
        <title>101 Dothideomycetes genomes: a test case for predicting lifestyles and emergence of pathogens.</title>
        <authorList>
            <person name="Haridas S."/>
            <person name="Albert R."/>
            <person name="Binder M."/>
            <person name="Bloem J."/>
            <person name="Labutti K."/>
            <person name="Salamov A."/>
            <person name="Andreopoulos B."/>
            <person name="Baker S."/>
            <person name="Barry K."/>
            <person name="Bills G."/>
            <person name="Bluhm B."/>
            <person name="Cannon C."/>
            <person name="Castanera R."/>
            <person name="Culley D."/>
            <person name="Daum C."/>
            <person name="Ezra D."/>
            <person name="Gonzalez J."/>
            <person name="Henrissat B."/>
            <person name="Kuo A."/>
            <person name="Liang C."/>
            <person name="Lipzen A."/>
            <person name="Lutzoni F."/>
            <person name="Magnuson J."/>
            <person name="Mondo S."/>
            <person name="Nolan M."/>
            <person name="Ohm R."/>
            <person name="Pangilinan J."/>
            <person name="Park H.-J."/>
            <person name="Ramirez L."/>
            <person name="Alfaro M."/>
            <person name="Sun H."/>
            <person name="Tritt A."/>
            <person name="Yoshinaga Y."/>
            <person name="Zwiers L.-H."/>
            <person name="Turgeon B."/>
            <person name="Goodwin S."/>
            <person name="Spatafora J."/>
            <person name="Crous P."/>
            <person name="Grigoriev I."/>
        </authorList>
    </citation>
    <scope>NUCLEOTIDE SEQUENCE</scope>
    <source>
        <strain evidence="1">ATCC 200398</strain>
    </source>
</reference>
<protein>
    <submittedName>
        <fullName evidence="1">Uncharacterized protein</fullName>
    </submittedName>
</protein>
<dbReference type="Proteomes" id="UP000799755">
    <property type="component" value="Unassembled WGS sequence"/>
</dbReference>
<gene>
    <name evidence="1" type="ORF">BDR25DRAFT_351814</name>
</gene>
<comment type="caution">
    <text evidence="1">The sequence shown here is derived from an EMBL/GenBank/DDBJ whole genome shotgun (WGS) entry which is preliminary data.</text>
</comment>
<evidence type="ECO:0000313" key="2">
    <source>
        <dbReference type="Proteomes" id="UP000799755"/>
    </source>
</evidence>
<dbReference type="EMBL" id="MU003498">
    <property type="protein sequence ID" value="KAF2474255.1"/>
    <property type="molecule type" value="Genomic_DNA"/>
</dbReference>
<organism evidence="1 2">
    <name type="scientific">Lindgomyces ingoldianus</name>
    <dbReference type="NCBI Taxonomy" id="673940"/>
    <lineage>
        <taxon>Eukaryota</taxon>
        <taxon>Fungi</taxon>
        <taxon>Dikarya</taxon>
        <taxon>Ascomycota</taxon>
        <taxon>Pezizomycotina</taxon>
        <taxon>Dothideomycetes</taxon>
        <taxon>Pleosporomycetidae</taxon>
        <taxon>Pleosporales</taxon>
        <taxon>Lindgomycetaceae</taxon>
        <taxon>Lindgomyces</taxon>
    </lineage>
</organism>
<proteinExistence type="predicted"/>
<sequence>MRQRSMQSWGPYRTSVTLPIYLQTENLKGAVRAFAFCMLSCKHQSRFRLRRNAIIRFPSNHPQFSLRPSPSSTPNPSYLSPHLHTHRFNPVSENYSALCAAPVLWVDQNLLKRMVPDIRFASVSAHAPDLLRCLTNKSNLPCIRKRAPNSLATVISRNPNLSSVLSTVQSFLSTSHLSQSSIDSITGHLKIVRPQSPHESQTRNLVAFIVLLAAQNHFSIGTRRQPWPLRHSSRSLEPANSFVSVVRY</sequence>
<accession>A0ACB6R598</accession>
<keyword evidence="2" id="KW-1185">Reference proteome</keyword>